<protein>
    <submittedName>
        <fullName evidence="3">PiggyBac transposase Uribo2</fullName>
    </submittedName>
</protein>
<dbReference type="AlphaFoldDB" id="A0AAV4FE19"/>
<dbReference type="EMBL" id="BMAT01011372">
    <property type="protein sequence ID" value="GFR71533.1"/>
    <property type="molecule type" value="Genomic_DNA"/>
</dbReference>
<organism evidence="3 4">
    <name type="scientific">Elysia marginata</name>
    <dbReference type="NCBI Taxonomy" id="1093978"/>
    <lineage>
        <taxon>Eukaryota</taxon>
        <taxon>Metazoa</taxon>
        <taxon>Spiralia</taxon>
        <taxon>Lophotrochozoa</taxon>
        <taxon>Mollusca</taxon>
        <taxon>Gastropoda</taxon>
        <taxon>Heterobranchia</taxon>
        <taxon>Euthyneura</taxon>
        <taxon>Panpulmonata</taxon>
        <taxon>Sacoglossa</taxon>
        <taxon>Placobranchoidea</taxon>
        <taxon>Plakobranchidae</taxon>
        <taxon>Elysia</taxon>
    </lineage>
</organism>
<evidence type="ECO:0000313" key="3">
    <source>
        <dbReference type="EMBL" id="GFR71533.1"/>
    </source>
</evidence>
<feature type="domain" description="PiggyBac transposable element-derived protein" evidence="2">
    <location>
        <begin position="2"/>
        <end position="118"/>
    </location>
</feature>
<gene>
    <name evidence="3" type="ORF">ElyMa_005681600</name>
</gene>
<name>A0AAV4FE19_9GAST</name>
<evidence type="ECO:0000259" key="2">
    <source>
        <dbReference type="Pfam" id="PF13843"/>
    </source>
</evidence>
<dbReference type="Pfam" id="PF13842">
    <property type="entry name" value="zf-Tnp_2"/>
    <property type="match status" value="1"/>
</dbReference>
<sequence length="196" mass="22483">MCTSTAKANWVPKQLKNTHVTKGQTAAFSIGPILAQKFEDKHSVHMLTTGNGTSTIEKQRPGGQRRTITQSIDDYNKHMGGVDHIDQLIEPYDATRKTVRWYVKLAIHLMHISVLNGWTLYRHRGGKNDFYQFTRNVIANLVFRDGVMVTEENEDLAQLTGRHRDTRFHCPTCPSHPGLCLGECFQLYHTKEVFWE</sequence>
<keyword evidence="4" id="KW-1185">Reference proteome</keyword>
<accession>A0AAV4FE19</accession>
<reference evidence="3 4" key="1">
    <citation type="journal article" date="2021" name="Elife">
        <title>Chloroplast acquisition without the gene transfer in kleptoplastic sea slugs, Plakobranchus ocellatus.</title>
        <authorList>
            <person name="Maeda T."/>
            <person name="Takahashi S."/>
            <person name="Yoshida T."/>
            <person name="Shimamura S."/>
            <person name="Takaki Y."/>
            <person name="Nagai Y."/>
            <person name="Toyoda A."/>
            <person name="Suzuki Y."/>
            <person name="Arimoto A."/>
            <person name="Ishii H."/>
            <person name="Satoh N."/>
            <person name="Nishiyama T."/>
            <person name="Hasebe M."/>
            <person name="Maruyama T."/>
            <person name="Minagawa J."/>
            <person name="Obokata J."/>
            <person name="Shigenobu S."/>
        </authorList>
    </citation>
    <scope>NUCLEOTIDE SEQUENCE [LARGE SCALE GENOMIC DNA]</scope>
</reference>
<feature type="domain" description="PiggyBac transposable element-derived protein 4 C-terminal zinc-finger" evidence="1">
    <location>
        <begin position="165"/>
        <end position="189"/>
    </location>
</feature>
<comment type="caution">
    <text evidence="3">The sequence shown here is derived from an EMBL/GenBank/DDBJ whole genome shotgun (WGS) entry which is preliminary data.</text>
</comment>
<dbReference type="PANTHER" id="PTHR46599:SF3">
    <property type="entry name" value="PIGGYBAC TRANSPOSABLE ELEMENT-DERIVED PROTEIN 4"/>
    <property type="match status" value="1"/>
</dbReference>
<dbReference type="InterPro" id="IPR032718">
    <property type="entry name" value="PGBD4_Znf_C"/>
</dbReference>
<evidence type="ECO:0000259" key="1">
    <source>
        <dbReference type="Pfam" id="PF13842"/>
    </source>
</evidence>
<proteinExistence type="predicted"/>
<dbReference type="PANTHER" id="PTHR46599">
    <property type="entry name" value="PIGGYBAC TRANSPOSABLE ELEMENT-DERIVED PROTEIN 4"/>
    <property type="match status" value="1"/>
</dbReference>
<dbReference type="Pfam" id="PF13843">
    <property type="entry name" value="DDE_Tnp_1_7"/>
    <property type="match status" value="1"/>
</dbReference>
<dbReference type="InterPro" id="IPR029526">
    <property type="entry name" value="PGBD"/>
</dbReference>
<dbReference type="Proteomes" id="UP000762676">
    <property type="component" value="Unassembled WGS sequence"/>
</dbReference>
<evidence type="ECO:0000313" key="4">
    <source>
        <dbReference type="Proteomes" id="UP000762676"/>
    </source>
</evidence>